<keyword evidence="5 13" id="KW-0732">Signal</keyword>
<dbReference type="SUPFAM" id="SSF49503">
    <property type="entry name" value="Cupredoxins"/>
    <property type="match status" value="1"/>
</dbReference>
<evidence type="ECO:0000256" key="7">
    <source>
        <dbReference type="ARBA" id="ARBA00022989"/>
    </source>
</evidence>
<evidence type="ECO:0000256" key="6">
    <source>
        <dbReference type="ARBA" id="ARBA00022982"/>
    </source>
</evidence>
<keyword evidence="16" id="KW-1185">Reference proteome</keyword>
<dbReference type="InterPro" id="IPR008972">
    <property type="entry name" value="Cupredoxin"/>
</dbReference>
<accession>A0A0D9WVW6</accession>
<reference evidence="16" key="2">
    <citation type="submission" date="2013-12" db="EMBL/GenBank/DDBJ databases">
        <authorList>
            <person name="Yu Y."/>
            <person name="Lee S."/>
            <person name="de Baynast K."/>
            <person name="Wissotski M."/>
            <person name="Liu L."/>
            <person name="Talag J."/>
            <person name="Goicoechea J."/>
            <person name="Angelova A."/>
            <person name="Jetty R."/>
            <person name="Kudrna D."/>
            <person name="Golser W."/>
            <person name="Rivera L."/>
            <person name="Zhang J."/>
            <person name="Wing R."/>
        </authorList>
    </citation>
    <scope>NUCLEOTIDE SEQUENCE</scope>
</reference>
<dbReference type="InterPro" id="IPR003245">
    <property type="entry name" value="Phytocyanin_dom"/>
</dbReference>
<evidence type="ECO:0000256" key="1">
    <source>
        <dbReference type="ARBA" id="ARBA00004479"/>
    </source>
</evidence>
<evidence type="ECO:0000259" key="14">
    <source>
        <dbReference type="PROSITE" id="PS51485"/>
    </source>
</evidence>
<dbReference type="Pfam" id="PF02298">
    <property type="entry name" value="Cu_bind_like"/>
    <property type="match status" value="1"/>
</dbReference>
<keyword evidence="7 12" id="KW-1133">Transmembrane helix</keyword>
<feature type="transmembrane region" description="Helical" evidence="12">
    <location>
        <begin position="146"/>
        <end position="174"/>
    </location>
</feature>
<evidence type="ECO:0000256" key="8">
    <source>
        <dbReference type="ARBA" id="ARBA00023008"/>
    </source>
</evidence>
<evidence type="ECO:0000256" key="9">
    <source>
        <dbReference type="ARBA" id="ARBA00023136"/>
    </source>
</evidence>
<dbReference type="Proteomes" id="UP000032180">
    <property type="component" value="Chromosome 7"/>
</dbReference>
<dbReference type="GO" id="GO:0009610">
    <property type="term" value="P:response to symbiotic fungus"/>
    <property type="evidence" value="ECO:0007669"/>
    <property type="project" value="UniProtKB-ARBA"/>
</dbReference>
<dbReference type="InterPro" id="IPR039391">
    <property type="entry name" value="Phytocyanin-like"/>
</dbReference>
<evidence type="ECO:0000256" key="12">
    <source>
        <dbReference type="SAM" id="Phobius"/>
    </source>
</evidence>
<dbReference type="GO" id="GO:0046872">
    <property type="term" value="F:metal ion binding"/>
    <property type="evidence" value="ECO:0007669"/>
    <property type="project" value="UniProtKB-KW"/>
</dbReference>
<dbReference type="PANTHER" id="PTHR33021:SF557">
    <property type="entry name" value="OS07G0165900 PROTEIN"/>
    <property type="match status" value="1"/>
</dbReference>
<evidence type="ECO:0000256" key="2">
    <source>
        <dbReference type="ARBA" id="ARBA00022448"/>
    </source>
</evidence>
<dbReference type="HOGENOM" id="CLU_058719_3_2_1"/>
<feature type="domain" description="Phytocyanin" evidence="14">
    <location>
        <begin position="25"/>
        <end position="125"/>
    </location>
</feature>
<dbReference type="PANTHER" id="PTHR33021">
    <property type="entry name" value="BLUE COPPER PROTEIN"/>
    <property type="match status" value="1"/>
</dbReference>
<dbReference type="GO" id="GO:0009055">
    <property type="term" value="F:electron transfer activity"/>
    <property type="evidence" value="ECO:0007669"/>
    <property type="project" value="InterPro"/>
</dbReference>
<dbReference type="EnsemblPlants" id="LPERR07G03720.1">
    <property type="protein sequence ID" value="LPERR07G03720.1"/>
    <property type="gene ID" value="LPERR07G03720"/>
</dbReference>
<dbReference type="CDD" id="cd04216">
    <property type="entry name" value="Phytocyanin"/>
    <property type="match status" value="1"/>
</dbReference>
<sequence>MASRQVLLLAIVAVVALLPAMASAMDYTVGDGNGWTLKYPSNWADGKSFQIGDKLGIHTRTKGNHTVTEVDGPTFHACNRQGNTLNTYNSGNDTVALDKAGRRWFFCNVEDHCEKGMKLLVNVVDPNAPAPASPPPPPPSSSAGRLINYMAGGAVSQAMAAAAAGALAVTVLMLF</sequence>
<dbReference type="AlphaFoldDB" id="A0A0D9WVW6"/>
<feature type="signal peptide" evidence="13">
    <location>
        <begin position="1"/>
        <end position="24"/>
    </location>
</feature>
<dbReference type="Gramene" id="LPERR07G03720.1">
    <property type="protein sequence ID" value="LPERR07G03720.1"/>
    <property type="gene ID" value="LPERR07G03720"/>
</dbReference>
<evidence type="ECO:0000256" key="3">
    <source>
        <dbReference type="ARBA" id="ARBA00022692"/>
    </source>
</evidence>
<keyword evidence="6" id="KW-0249">Electron transport</keyword>
<dbReference type="Gene3D" id="2.60.40.420">
    <property type="entry name" value="Cupredoxins - blue copper proteins"/>
    <property type="match status" value="1"/>
</dbReference>
<keyword evidence="11" id="KW-0325">Glycoprotein</keyword>
<organism evidence="15 16">
    <name type="scientific">Leersia perrieri</name>
    <dbReference type="NCBI Taxonomy" id="77586"/>
    <lineage>
        <taxon>Eukaryota</taxon>
        <taxon>Viridiplantae</taxon>
        <taxon>Streptophyta</taxon>
        <taxon>Embryophyta</taxon>
        <taxon>Tracheophyta</taxon>
        <taxon>Spermatophyta</taxon>
        <taxon>Magnoliopsida</taxon>
        <taxon>Liliopsida</taxon>
        <taxon>Poales</taxon>
        <taxon>Poaceae</taxon>
        <taxon>BOP clade</taxon>
        <taxon>Oryzoideae</taxon>
        <taxon>Oryzeae</taxon>
        <taxon>Oryzinae</taxon>
        <taxon>Leersia</taxon>
    </lineage>
</organism>
<evidence type="ECO:0000256" key="10">
    <source>
        <dbReference type="ARBA" id="ARBA00023157"/>
    </source>
</evidence>
<evidence type="ECO:0000256" key="5">
    <source>
        <dbReference type="ARBA" id="ARBA00022729"/>
    </source>
</evidence>
<keyword evidence="9 12" id="KW-0472">Membrane</keyword>
<evidence type="ECO:0000256" key="13">
    <source>
        <dbReference type="SAM" id="SignalP"/>
    </source>
</evidence>
<keyword evidence="2" id="KW-0813">Transport</keyword>
<keyword evidence="8" id="KW-0186">Copper</keyword>
<proteinExistence type="predicted"/>
<dbReference type="STRING" id="77586.A0A0D9WVW6"/>
<dbReference type="PROSITE" id="PS51485">
    <property type="entry name" value="PHYTOCYANIN"/>
    <property type="match status" value="1"/>
</dbReference>
<name>A0A0D9WVW6_9ORYZ</name>
<feature type="chain" id="PRO_5002349640" description="Phytocyanin domain-containing protein" evidence="13">
    <location>
        <begin position="25"/>
        <end position="175"/>
    </location>
</feature>
<keyword evidence="3 12" id="KW-0812">Transmembrane</keyword>
<comment type="subcellular location">
    <subcellularLocation>
        <location evidence="1">Membrane</location>
        <topology evidence="1">Single-pass type I membrane protein</topology>
    </subcellularLocation>
</comment>
<keyword evidence="4" id="KW-0479">Metal-binding</keyword>
<reference evidence="15" key="3">
    <citation type="submission" date="2015-04" db="UniProtKB">
        <authorList>
            <consortium name="EnsemblPlants"/>
        </authorList>
    </citation>
    <scope>IDENTIFICATION</scope>
</reference>
<evidence type="ECO:0000313" key="15">
    <source>
        <dbReference type="EnsemblPlants" id="LPERR07G03720.1"/>
    </source>
</evidence>
<dbReference type="FunFam" id="2.60.40.420:FF:000067">
    <property type="entry name" value="Cupredoxin superfamily protein"/>
    <property type="match status" value="1"/>
</dbReference>
<reference evidence="15 16" key="1">
    <citation type="submission" date="2012-08" db="EMBL/GenBank/DDBJ databases">
        <title>Oryza genome evolution.</title>
        <authorList>
            <person name="Wing R.A."/>
        </authorList>
    </citation>
    <scope>NUCLEOTIDE SEQUENCE</scope>
</reference>
<evidence type="ECO:0000256" key="4">
    <source>
        <dbReference type="ARBA" id="ARBA00022723"/>
    </source>
</evidence>
<evidence type="ECO:0000256" key="11">
    <source>
        <dbReference type="ARBA" id="ARBA00023180"/>
    </source>
</evidence>
<dbReference type="GO" id="GO:0005886">
    <property type="term" value="C:plasma membrane"/>
    <property type="evidence" value="ECO:0007669"/>
    <property type="project" value="TreeGrafter"/>
</dbReference>
<evidence type="ECO:0000313" key="16">
    <source>
        <dbReference type="Proteomes" id="UP000032180"/>
    </source>
</evidence>
<protein>
    <recommendedName>
        <fullName evidence="14">Phytocyanin domain-containing protein</fullName>
    </recommendedName>
</protein>
<dbReference type="eggNOG" id="ENOG502R20J">
    <property type="taxonomic scope" value="Eukaryota"/>
</dbReference>
<keyword evidence="10" id="KW-1015">Disulfide bond</keyword>